<evidence type="ECO:0000256" key="2">
    <source>
        <dbReference type="SAM" id="MobiDB-lite"/>
    </source>
</evidence>
<proteinExistence type="inferred from homology"/>
<dbReference type="GO" id="GO:0000814">
    <property type="term" value="C:ESCRT II complex"/>
    <property type="evidence" value="ECO:0007669"/>
    <property type="project" value="InterPro"/>
</dbReference>
<name>A0A1Q9DAA3_SYMMI</name>
<dbReference type="GO" id="GO:0043328">
    <property type="term" value="P:protein transport to vacuole involved in ubiquitin-dependent protein catabolic process via the multivesicular body sorting pathway"/>
    <property type="evidence" value="ECO:0007669"/>
    <property type="project" value="TreeGrafter"/>
</dbReference>
<evidence type="ECO:0000256" key="1">
    <source>
        <dbReference type="ARBA" id="ARBA00009834"/>
    </source>
</evidence>
<sequence length="1096" mass="120898">MPWKAKLFNFNWVDEIKGLGKFLDSLDMKNDGIETPGTKVNVLANGKVSSEPNRPPKIQLHGVEVQLICNGMVPLVSLESSSPFHGCASSMLQTAVDSCGKVDGLYQHCSDERIQRDLERTLGLRLSDYMLAQVKSHPDVRGVGLTKRSLLLALVLGNMLIADFKAQQSAISAVGERMEADKGQQAQALLQNLQKSLGEFASRHRDRINSDPQFRKSFCDMCIAAGVDPLASSKGLWDELLGVGQFYNDLAVQVLTLCLTTRDENGGLLDLKQCLTTLKRSRARGDLGLEDIERAVDCLAQLGPGVSIRICGKHRLICSIPEELSDDPAQALDLAARRGGKICAEDLIKSGWGSERAESALRHCIREGLCWVDTQDDLVPTWCWFPSIALAEMDKSGSLGLTGTVKTKKLWSSLSEFDPEVAKKFDELLTACWEAPQTKETDNSWWNSGSGAWGGGKNDDDDWGTWKDRSRSTRGDRAARKESGASYGWAQPTQGKQKAKEEPPPKKAKLAQKLSQANNGKDNKINSFREAFIDNPGPPRQMPYANQHDDRADGSIGGEGFDTRSEGGKSTASGEPIKGRNTDPERSFMRFCGQPKPEDVRPLHVLREALLLAKEKWRSQKDWSHVGEMLRSISQDLRVQHLHNSFAVEAHEYWAQVALESGDFRAFNTAAQELEAYYEDPELEQGAAKMKEILAWYILYLAIEGEGVATSRFLQKHSKRLGVGAESTTPVVQFALSLRRNLAQQRFLQVVKTLGSQPADDTKAVAEPLIPNSLRREMLRKAKLEALISLCKAFDKLRDLRRSRLESLDLLSEVDGGGELPIIYQEPDTDLVDTHATHEEAKKMLEQHDKRQVLPTGGVRIVRRLGRPSNDHLTNFVRQNSGANVATKPQRKQPNTPRVAVIPDALAMLCALTALLATLLAEGSEVTPEVLAARQWRSWGGPGGDMANAGPASLNPVVKPGDTIYLRAYNGKLLGIRDFHVGALSSEKASGQAFKVEKRSLGDVYHGDRIFLTNTNGFKLEVNGDEVSARGAHMGPRQEFVVEHSGALPRPIAVGDTIFLRAHTGKHIDVVGQSVQARYVRQGMGYHAFKVEKQPR</sequence>
<dbReference type="PANTHER" id="PTHR12806:SF0">
    <property type="entry name" value="VACUOLAR-SORTING PROTEIN SNF8"/>
    <property type="match status" value="1"/>
</dbReference>
<dbReference type="Gene3D" id="1.10.10.10">
    <property type="entry name" value="Winged helix-like DNA-binding domain superfamily/Winged helix DNA-binding domain"/>
    <property type="match status" value="2"/>
</dbReference>
<dbReference type="PANTHER" id="PTHR12806">
    <property type="entry name" value="EAP30 SUBUNIT OF ELL COMPLEX"/>
    <property type="match status" value="1"/>
</dbReference>
<dbReference type="InterPro" id="IPR016689">
    <property type="entry name" value="ESCRT-2_cplx_Snf8"/>
</dbReference>
<dbReference type="Pfam" id="PF04157">
    <property type="entry name" value="EAP30"/>
    <property type="match status" value="1"/>
</dbReference>
<evidence type="ECO:0000313" key="4">
    <source>
        <dbReference type="Proteomes" id="UP000186817"/>
    </source>
</evidence>
<dbReference type="InterPro" id="IPR040608">
    <property type="entry name" value="Snf8/Vps36"/>
</dbReference>
<dbReference type="Gene3D" id="6.10.140.180">
    <property type="match status" value="1"/>
</dbReference>
<dbReference type="InterPro" id="IPR036388">
    <property type="entry name" value="WH-like_DNA-bd_sf"/>
</dbReference>
<feature type="compositionally biased region" description="Basic and acidic residues" evidence="2">
    <location>
        <begin position="577"/>
        <end position="588"/>
    </location>
</feature>
<comment type="similarity">
    <text evidence="1">Belongs to the SNF8 family.</text>
</comment>
<feature type="region of interest" description="Disordered" evidence="2">
    <location>
        <begin position="440"/>
        <end position="594"/>
    </location>
</feature>
<keyword evidence="4" id="KW-1185">Reference proteome</keyword>
<dbReference type="Gene3D" id="1.25.40.990">
    <property type="match status" value="1"/>
</dbReference>
<feature type="compositionally biased region" description="Basic and acidic residues" evidence="2">
    <location>
        <begin position="464"/>
        <end position="483"/>
    </location>
</feature>
<dbReference type="OrthoDB" id="283883at2759"/>
<protein>
    <submittedName>
        <fullName evidence="3">Vacuolar-sorting protein SNF8</fullName>
    </submittedName>
</protein>
<organism evidence="3 4">
    <name type="scientific">Symbiodinium microadriaticum</name>
    <name type="common">Dinoflagellate</name>
    <name type="synonym">Zooxanthella microadriatica</name>
    <dbReference type="NCBI Taxonomy" id="2951"/>
    <lineage>
        <taxon>Eukaryota</taxon>
        <taxon>Sar</taxon>
        <taxon>Alveolata</taxon>
        <taxon>Dinophyceae</taxon>
        <taxon>Suessiales</taxon>
        <taxon>Symbiodiniaceae</taxon>
        <taxon>Symbiodinium</taxon>
    </lineage>
</organism>
<dbReference type="SUPFAM" id="SSF46785">
    <property type="entry name" value="Winged helix' DNA-binding domain"/>
    <property type="match status" value="2"/>
</dbReference>
<comment type="caution">
    <text evidence="3">The sequence shown here is derived from an EMBL/GenBank/DDBJ whole genome shotgun (WGS) entry which is preliminary data.</text>
</comment>
<dbReference type="Proteomes" id="UP000186817">
    <property type="component" value="Unassembled WGS sequence"/>
</dbReference>
<evidence type="ECO:0000313" key="3">
    <source>
        <dbReference type="EMBL" id="OLP92143.1"/>
    </source>
</evidence>
<dbReference type="EMBL" id="LSRX01000634">
    <property type="protein sequence ID" value="OLP92143.1"/>
    <property type="molecule type" value="Genomic_DNA"/>
</dbReference>
<dbReference type="AlphaFoldDB" id="A0A1Q9DAA3"/>
<reference evidence="3 4" key="1">
    <citation type="submission" date="2016-02" db="EMBL/GenBank/DDBJ databases">
        <title>Genome analysis of coral dinoflagellate symbionts highlights evolutionary adaptations to a symbiotic lifestyle.</title>
        <authorList>
            <person name="Aranda M."/>
            <person name="Li Y."/>
            <person name="Liew Y.J."/>
            <person name="Baumgarten S."/>
            <person name="Simakov O."/>
            <person name="Wilson M."/>
            <person name="Piel J."/>
            <person name="Ashoor H."/>
            <person name="Bougouffa S."/>
            <person name="Bajic V.B."/>
            <person name="Ryu T."/>
            <person name="Ravasi T."/>
            <person name="Bayer T."/>
            <person name="Micklem G."/>
            <person name="Kim H."/>
            <person name="Bhak J."/>
            <person name="Lajeunesse T.C."/>
            <person name="Voolstra C.R."/>
        </authorList>
    </citation>
    <scope>NUCLEOTIDE SEQUENCE [LARGE SCALE GENOMIC DNA]</scope>
    <source>
        <strain evidence="3 4">CCMP2467</strain>
    </source>
</reference>
<dbReference type="InterPro" id="IPR036390">
    <property type="entry name" value="WH_DNA-bd_sf"/>
</dbReference>
<accession>A0A1Q9DAA3</accession>
<gene>
    <name evidence="3" type="primary">snf8</name>
    <name evidence="3" type="ORF">AK812_SmicGene26090</name>
</gene>